<feature type="region of interest" description="Disordered" evidence="1">
    <location>
        <begin position="1"/>
        <end position="21"/>
    </location>
</feature>
<organism evidence="2 3">
    <name type="scientific">Panicum hallii var. hallii</name>
    <dbReference type="NCBI Taxonomy" id="1504633"/>
    <lineage>
        <taxon>Eukaryota</taxon>
        <taxon>Viridiplantae</taxon>
        <taxon>Streptophyta</taxon>
        <taxon>Embryophyta</taxon>
        <taxon>Tracheophyta</taxon>
        <taxon>Spermatophyta</taxon>
        <taxon>Magnoliopsida</taxon>
        <taxon>Liliopsida</taxon>
        <taxon>Poales</taxon>
        <taxon>Poaceae</taxon>
        <taxon>PACMAD clade</taxon>
        <taxon>Panicoideae</taxon>
        <taxon>Panicodae</taxon>
        <taxon>Paniceae</taxon>
        <taxon>Panicinae</taxon>
        <taxon>Panicum</taxon>
        <taxon>Panicum sect. Panicum</taxon>
    </lineage>
</organism>
<dbReference type="Gramene" id="PUZ38386">
    <property type="protein sequence ID" value="PUZ38386"/>
    <property type="gene ID" value="GQ55_9G192200"/>
</dbReference>
<proteinExistence type="predicted"/>
<dbReference type="Proteomes" id="UP000244336">
    <property type="component" value="Chromosome 9"/>
</dbReference>
<gene>
    <name evidence="2" type="ORF">GQ55_9G192200</name>
</gene>
<sequence length="130" mass="13987">MRRLSREVAEDGVLPDEPGGAAAGVRTGGIAVDHRSLLLRPRGRARPPLLLAVRPRLLLAAAWRRRRRGVPRRPPLGAAPRHVLLGDVHVHGSRVRDRALVFYYCAPRRVAARTAPAAVIGLAGRVAGAS</sequence>
<dbReference type="AlphaFoldDB" id="A0A2T7C4Z2"/>
<dbReference type="EMBL" id="CM009757">
    <property type="protein sequence ID" value="PUZ38386.1"/>
    <property type="molecule type" value="Genomic_DNA"/>
</dbReference>
<evidence type="ECO:0000313" key="2">
    <source>
        <dbReference type="EMBL" id="PUZ38386.1"/>
    </source>
</evidence>
<keyword evidence="3" id="KW-1185">Reference proteome</keyword>
<evidence type="ECO:0000313" key="3">
    <source>
        <dbReference type="Proteomes" id="UP000244336"/>
    </source>
</evidence>
<evidence type="ECO:0000256" key="1">
    <source>
        <dbReference type="SAM" id="MobiDB-lite"/>
    </source>
</evidence>
<protein>
    <submittedName>
        <fullName evidence="2">Uncharacterized protein</fullName>
    </submittedName>
</protein>
<reference evidence="2 3" key="1">
    <citation type="submission" date="2018-04" db="EMBL/GenBank/DDBJ databases">
        <title>WGS assembly of Panicum hallii var. hallii HAL2.</title>
        <authorList>
            <person name="Lovell J."/>
            <person name="Jenkins J."/>
            <person name="Lowry D."/>
            <person name="Mamidi S."/>
            <person name="Sreedasyam A."/>
            <person name="Weng X."/>
            <person name="Barry K."/>
            <person name="Bonette J."/>
            <person name="Campitelli B."/>
            <person name="Daum C."/>
            <person name="Gordon S."/>
            <person name="Gould B."/>
            <person name="Lipzen A."/>
            <person name="MacQueen A."/>
            <person name="Palacio-Mejia J."/>
            <person name="Plott C."/>
            <person name="Shakirov E."/>
            <person name="Shu S."/>
            <person name="Yoshinaga Y."/>
            <person name="Zane M."/>
            <person name="Rokhsar D."/>
            <person name="Grimwood J."/>
            <person name="Schmutz J."/>
            <person name="Juenger T."/>
        </authorList>
    </citation>
    <scope>NUCLEOTIDE SEQUENCE [LARGE SCALE GENOMIC DNA]</scope>
    <source>
        <strain evidence="3">cv. HAL2</strain>
    </source>
</reference>
<accession>A0A2T7C4Z2</accession>
<name>A0A2T7C4Z2_9POAL</name>